<dbReference type="AlphaFoldDB" id="A0A6J4SBR8"/>
<evidence type="ECO:0000313" key="2">
    <source>
        <dbReference type="EMBL" id="CAA9494960.1"/>
    </source>
</evidence>
<feature type="compositionally biased region" description="Low complexity" evidence="1">
    <location>
        <begin position="347"/>
        <end position="363"/>
    </location>
</feature>
<reference evidence="2" key="1">
    <citation type="submission" date="2020-02" db="EMBL/GenBank/DDBJ databases">
        <authorList>
            <person name="Meier V. D."/>
        </authorList>
    </citation>
    <scope>NUCLEOTIDE SEQUENCE</scope>
    <source>
        <strain evidence="2">AVDCRST_MAG13</strain>
    </source>
</reference>
<accession>A0A6J4SBR8</accession>
<feature type="compositionally biased region" description="Gly residues" evidence="1">
    <location>
        <begin position="382"/>
        <end position="391"/>
    </location>
</feature>
<feature type="non-terminal residue" evidence="2">
    <location>
        <position position="423"/>
    </location>
</feature>
<proteinExistence type="predicted"/>
<feature type="compositionally biased region" description="Low complexity" evidence="1">
    <location>
        <begin position="208"/>
        <end position="223"/>
    </location>
</feature>
<dbReference type="EC" id="1.1.1.1" evidence="2"/>
<feature type="compositionally biased region" description="Basic and acidic residues" evidence="1">
    <location>
        <begin position="1"/>
        <end position="19"/>
    </location>
</feature>
<feature type="compositionally biased region" description="Basic and acidic residues" evidence="1">
    <location>
        <begin position="105"/>
        <end position="127"/>
    </location>
</feature>
<feature type="region of interest" description="Disordered" evidence="1">
    <location>
        <begin position="1"/>
        <end position="423"/>
    </location>
</feature>
<feature type="compositionally biased region" description="Low complexity" evidence="1">
    <location>
        <begin position="326"/>
        <end position="337"/>
    </location>
</feature>
<feature type="compositionally biased region" description="Basic residues" evidence="1">
    <location>
        <begin position="364"/>
        <end position="381"/>
    </location>
</feature>
<feature type="compositionally biased region" description="Basic residues" evidence="1">
    <location>
        <begin position="20"/>
        <end position="40"/>
    </location>
</feature>
<evidence type="ECO:0000256" key="1">
    <source>
        <dbReference type="SAM" id="MobiDB-lite"/>
    </source>
</evidence>
<feature type="compositionally biased region" description="Basic residues" evidence="1">
    <location>
        <begin position="275"/>
        <end position="295"/>
    </location>
</feature>
<feature type="non-terminal residue" evidence="2">
    <location>
        <position position="1"/>
    </location>
</feature>
<organism evidence="2">
    <name type="scientific">uncultured Solirubrobacteraceae bacterium</name>
    <dbReference type="NCBI Taxonomy" id="1162706"/>
    <lineage>
        <taxon>Bacteria</taxon>
        <taxon>Bacillati</taxon>
        <taxon>Actinomycetota</taxon>
        <taxon>Thermoleophilia</taxon>
        <taxon>Solirubrobacterales</taxon>
        <taxon>Solirubrobacteraceae</taxon>
        <taxon>environmental samples</taxon>
    </lineage>
</organism>
<keyword evidence="2" id="KW-0560">Oxidoreductase</keyword>
<feature type="compositionally biased region" description="Low complexity" evidence="1">
    <location>
        <begin position="392"/>
        <end position="407"/>
    </location>
</feature>
<protein>
    <submittedName>
        <fullName evidence="2">Alcohol dehydrogenase Adhfe1 homolog</fullName>
        <ecNumber evidence="2">1.1.1.1</ecNumber>
    </submittedName>
</protein>
<sequence length="423" mass="44301">ARAPRDGVHVRGHPGEVRRGGGRRRGLGARAARRHARPARHGPPGGRARDRRPGRGGGAGRRGGRRGLRPLAGRAERRVAAGGGGRRPGGEGGRLRLRGRRVEHRHREGGEPRHDPSRAAHGLREPARGGGAHAPGPAAPAPGDPHHLRLGLRGDHRGGARRPRAAREVRDLPPLPAPEPGHRGPRAHAHAPARGGLLRRPGRHLPRRGVLPVAALRRPPQARVARRPPALPGRQPGRGRVVGQGPGRRRAGPAPRGGRSRGRAGARDDDALGHHGGRRLRLGRGPHPARLRVSHRGPPARLPGSGLPRRPPLRPARALRHRHGARGLPLHLRGGARAPPPRGRAPGGRPARGPGPRHAPGRPARAHARRGGAVRDRRARLRGGGPAGPRGGRAPPGAPARGGAPRAVGRRPGGDPASLPAVV</sequence>
<feature type="compositionally biased region" description="Gly residues" evidence="1">
    <location>
        <begin position="81"/>
        <end position="92"/>
    </location>
</feature>
<feature type="compositionally biased region" description="Low complexity" evidence="1">
    <location>
        <begin position="296"/>
        <end position="308"/>
    </location>
</feature>
<feature type="compositionally biased region" description="Basic residues" evidence="1">
    <location>
        <begin position="95"/>
        <end position="104"/>
    </location>
</feature>
<dbReference type="EMBL" id="CADCVO010000305">
    <property type="protein sequence ID" value="CAA9494960.1"/>
    <property type="molecule type" value="Genomic_DNA"/>
</dbReference>
<gene>
    <name evidence="2" type="ORF">AVDCRST_MAG13-1946</name>
</gene>
<dbReference type="GO" id="GO:0004022">
    <property type="term" value="F:alcohol dehydrogenase (NAD+) activity"/>
    <property type="evidence" value="ECO:0007669"/>
    <property type="project" value="UniProtKB-EC"/>
</dbReference>
<feature type="compositionally biased region" description="Basic and acidic residues" evidence="1">
    <location>
        <begin position="144"/>
        <end position="158"/>
    </location>
</feature>
<name>A0A6J4SBR8_9ACTN</name>